<evidence type="ECO:0000313" key="1">
    <source>
        <dbReference type="EMBL" id="TFK70262.1"/>
    </source>
</evidence>
<organism evidence="1 2">
    <name type="scientific">Pluteus cervinus</name>
    <dbReference type="NCBI Taxonomy" id="181527"/>
    <lineage>
        <taxon>Eukaryota</taxon>
        <taxon>Fungi</taxon>
        <taxon>Dikarya</taxon>
        <taxon>Basidiomycota</taxon>
        <taxon>Agaricomycotina</taxon>
        <taxon>Agaricomycetes</taxon>
        <taxon>Agaricomycetidae</taxon>
        <taxon>Agaricales</taxon>
        <taxon>Pluteineae</taxon>
        <taxon>Pluteaceae</taxon>
        <taxon>Pluteus</taxon>
    </lineage>
</organism>
<reference evidence="1 2" key="1">
    <citation type="journal article" date="2019" name="Nat. Ecol. Evol.">
        <title>Megaphylogeny resolves global patterns of mushroom evolution.</title>
        <authorList>
            <person name="Varga T."/>
            <person name="Krizsan K."/>
            <person name="Foldi C."/>
            <person name="Dima B."/>
            <person name="Sanchez-Garcia M."/>
            <person name="Sanchez-Ramirez S."/>
            <person name="Szollosi G.J."/>
            <person name="Szarkandi J.G."/>
            <person name="Papp V."/>
            <person name="Albert L."/>
            <person name="Andreopoulos W."/>
            <person name="Angelini C."/>
            <person name="Antonin V."/>
            <person name="Barry K.W."/>
            <person name="Bougher N.L."/>
            <person name="Buchanan P."/>
            <person name="Buyck B."/>
            <person name="Bense V."/>
            <person name="Catcheside P."/>
            <person name="Chovatia M."/>
            <person name="Cooper J."/>
            <person name="Damon W."/>
            <person name="Desjardin D."/>
            <person name="Finy P."/>
            <person name="Geml J."/>
            <person name="Haridas S."/>
            <person name="Hughes K."/>
            <person name="Justo A."/>
            <person name="Karasinski D."/>
            <person name="Kautmanova I."/>
            <person name="Kiss B."/>
            <person name="Kocsube S."/>
            <person name="Kotiranta H."/>
            <person name="LaButti K.M."/>
            <person name="Lechner B.E."/>
            <person name="Liimatainen K."/>
            <person name="Lipzen A."/>
            <person name="Lukacs Z."/>
            <person name="Mihaltcheva S."/>
            <person name="Morgado L.N."/>
            <person name="Niskanen T."/>
            <person name="Noordeloos M.E."/>
            <person name="Ohm R.A."/>
            <person name="Ortiz-Santana B."/>
            <person name="Ovrebo C."/>
            <person name="Racz N."/>
            <person name="Riley R."/>
            <person name="Savchenko A."/>
            <person name="Shiryaev A."/>
            <person name="Soop K."/>
            <person name="Spirin V."/>
            <person name="Szebenyi C."/>
            <person name="Tomsovsky M."/>
            <person name="Tulloss R.E."/>
            <person name="Uehling J."/>
            <person name="Grigoriev I.V."/>
            <person name="Vagvolgyi C."/>
            <person name="Papp T."/>
            <person name="Martin F.M."/>
            <person name="Miettinen O."/>
            <person name="Hibbett D.S."/>
            <person name="Nagy L.G."/>
        </authorList>
    </citation>
    <scope>NUCLEOTIDE SEQUENCE [LARGE SCALE GENOMIC DNA]</scope>
    <source>
        <strain evidence="1 2">NL-1719</strain>
    </source>
</reference>
<dbReference type="Proteomes" id="UP000308600">
    <property type="component" value="Unassembled WGS sequence"/>
</dbReference>
<dbReference type="EMBL" id="ML208316">
    <property type="protein sequence ID" value="TFK70262.1"/>
    <property type="molecule type" value="Genomic_DNA"/>
</dbReference>
<sequence length="182" mass="20000">MASLVVENSPVPTDPAGQTEVIPKERLRPLRNASGIVALWGVVGCVFAAVALFGPTKETKIDLESCALACLWAMMGPISVFLWLLALFTPQSTVYKILMSRLYAWATAFYNFFPFFIASVSLYESMFVGVELDPVSTMVYVLSVCPFIASCNCIAVHNRFLKGLSPLERSEFASLKDLEKGI</sequence>
<protein>
    <submittedName>
        <fullName evidence="1">Uncharacterized protein</fullName>
    </submittedName>
</protein>
<accession>A0ACD3AXC9</accession>
<evidence type="ECO:0000313" key="2">
    <source>
        <dbReference type="Proteomes" id="UP000308600"/>
    </source>
</evidence>
<keyword evidence="2" id="KW-1185">Reference proteome</keyword>
<proteinExistence type="predicted"/>
<name>A0ACD3AXC9_9AGAR</name>
<gene>
    <name evidence="1" type="ORF">BDN72DRAFT_857092</name>
</gene>